<evidence type="ECO:0000256" key="9">
    <source>
        <dbReference type="ARBA" id="ARBA00023235"/>
    </source>
</evidence>
<dbReference type="RefSeq" id="WP_237980453.1">
    <property type="nucleotide sequence ID" value="NZ_JAKNCT010000014.1"/>
</dbReference>
<dbReference type="Gene3D" id="1.10.860.10">
    <property type="entry name" value="DNAb Helicase, Chain A"/>
    <property type="match status" value="1"/>
</dbReference>
<evidence type="ECO:0000256" key="13">
    <source>
        <dbReference type="SAM" id="MobiDB-lite"/>
    </source>
</evidence>
<evidence type="ECO:0000256" key="12">
    <source>
        <dbReference type="RuleBase" id="RU362085"/>
    </source>
</evidence>
<dbReference type="NCBIfam" id="NF004384">
    <property type="entry name" value="PRK05748.1"/>
    <property type="match status" value="1"/>
</dbReference>
<evidence type="ECO:0000256" key="11">
    <source>
        <dbReference type="NCBIfam" id="TIGR00665"/>
    </source>
</evidence>
<dbReference type="CDD" id="cd00984">
    <property type="entry name" value="DnaB_C"/>
    <property type="match status" value="1"/>
</dbReference>
<proteinExistence type="inferred from homology"/>
<keyword evidence="4 12" id="KW-0547">Nucleotide-binding</keyword>
<name>A0ABS9MTI1_9BURK</name>
<keyword evidence="16" id="KW-1185">Reference proteome</keyword>
<protein>
    <recommendedName>
        <fullName evidence="11 12">Replicative DNA helicase</fullName>
        <ecNumber evidence="11 12">5.6.2.3</ecNumber>
    </recommendedName>
</protein>
<keyword evidence="2 12" id="KW-0639">Primosome</keyword>
<dbReference type="Pfam" id="PF00772">
    <property type="entry name" value="DnaB"/>
    <property type="match status" value="1"/>
</dbReference>
<evidence type="ECO:0000313" key="16">
    <source>
        <dbReference type="Proteomes" id="UP001297600"/>
    </source>
</evidence>
<keyword evidence="6 12" id="KW-0347">Helicase</keyword>
<dbReference type="InterPro" id="IPR027417">
    <property type="entry name" value="P-loop_NTPase"/>
</dbReference>
<dbReference type="PANTHER" id="PTHR30153">
    <property type="entry name" value="REPLICATIVE DNA HELICASE DNAB"/>
    <property type="match status" value="1"/>
</dbReference>
<keyword evidence="7 12" id="KW-0067">ATP-binding</keyword>
<feature type="region of interest" description="Disordered" evidence="13">
    <location>
        <begin position="1"/>
        <end position="20"/>
    </location>
</feature>
<comment type="function">
    <text evidence="12">The main replicative DNA helicase, it participates in initiation and elongation during chromosome replication. Travels ahead of the DNA replisome, separating dsDNA into templates for DNA synthesis. A processive ATP-dependent 5'-3' DNA helicase it has DNA-dependent ATPase activity.</text>
</comment>
<dbReference type="InterPro" id="IPR016136">
    <property type="entry name" value="DNA_helicase_N/primase_C"/>
</dbReference>
<reference evidence="15 16" key="1">
    <citation type="submission" date="2022-02" db="EMBL/GenBank/DDBJ databases">
        <title>Mesosutterella porci, a novel member of the family Sutterellaceae from pig feces.</title>
        <authorList>
            <person name="Wylensek D."/>
            <person name="Clavel T."/>
        </authorList>
    </citation>
    <scope>NUCLEOTIDE SEQUENCE [LARGE SCALE GENOMIC DNA]</scope>
    <source>
        <strain evidence="16">oilRF-744-wt-GAM-9</strain>
    </source>
</reference>
<keyword evidence="9" id="KW-0413">Isomerase</keyword>
<evidence type="ECO:0000256" key="2">
    <source>
        <dbReference type="ARBA" id="ARBA00022515"/>
    </source>
</evidence>
<evidence type="ECO:0000256" key="1">
    <source>
        <dbReference type="ARBA" id="ARBA00008428"/>
    </source>
</evidence>
<evidence type="ECO:0000256" key="6">
    <source>
        <dbReference type="ARBA" id="ARBA00022806"/>
    </source>
</evidence>
<dbReference type="PROSITE" id="PS51199">
    <property type="entry name" value="SF4_HELICASE"/>
    <property type="match status" value="1"/>
</dbReference>
<evidence type="ECO:0000256" key="3">
    <source>
        <dbReference type="ARBA" id="ARBA00022705"/>
    </source>
</evidence>
<dbReference type="InterPro" id="IPR007692">
    <property type="entry name" value="DNA_helicase_DnaB"/>
</dbReference>
<comment type="caution">
    <text evidence="15">The sequence shown here is derived from an EMBL/GenBank/DDBJ whole genome shotgun (WGS) entry which is preliminary data.</text>
</comment>
<keyword evidence="5 12" id="KW-0378">Hydrolase</keyword>
<keyword evidence="3 12" id="KW-0235">DNA replication</keyword>
<dbReference type="NCBIfam" id="TIGR00665">
    <property type="entry name" value="DnaB"/>
    <property type="match status" value="1"/>
</dbReference>
<dbReference type="Pfam" id="PF03796">
    <property type="entry name" value="DnaB_C"/>
    <property type="match status" value="1"/>
</dbReference>
<dbReference type="GO" id="GO:0016787">
    <property type="term" value="F:hydrolase activity"/>
    <property type="evidence" value="ECO:0007669"/>
    <property type="project" value="UniProtKB-KW"/>
</dbReference>
<organism evidence="15 16">
    <name type="scientific">Mesosutterella porci</name>
    <dbReference type="NCBI Taxonomy" id="2915351"/>
    <lineage>
        <taxon>Bacteria</taxon>
        <taxon>Pseudomonadati</taxon>
        <taxon>Pseudomonadota</taxon>
        <taxon>Betaproteobacteria</taxon>
        <taxon>Burkholderiales</taxon>
        <taxon>Sutterellaceae</taxon>
        <taxon>Mesosutterella</taxon>
    </lineage>
</organism>
<accession>A0ABS9MTI1</accession>
<comment type="similarity">
    <text evidence="1 12">Belongs to the helicase family. DnaB subfamily.</text>
</comment>
<dbReference type="Gene3D" id="3.40.50.300">
    <property type="entry name" value="P-loop containing nucleotide triphosphate hydrolases"/>
    <property type="match status" value="1"/>
</dbReference>
<dbReference type="EC" id="5.6.2.3" evidence="11 12"/>
<dbReference type="InterPro" id="IPR007693">
    <property type="entry name" value="DNA_helicase_DnaB-like_N"/>
</dbReference>
<evidence type="ECO:0000256" key="7">
    <source>
        <dbReference type="ARBA" id="ARBA00022840"/>
    </source>
</evidence>
<evidence type="ECO:0000256" key="8">
    <source>
        <dbReference type="ARBA" id="ARBA00023125"/>
    </source>
</evidence>
<evidence type="ECO:0000313" key="15">
    <source>
        <dbReference type="EMBL" id="MCG5031847.1"/>
    </source>
</evidence>
<dbReference type="EMBL" id="JAKNCT010000014">
    <property type="protein sequence ID" value="MCG5031847.1"/>
    <property type="molecule type" value="Genomic_DNA"/>
</dbReference>
<dbReference type="InterPro" id="IPR007694">
    <property type="entry name" value="DNA_helicase_DnaB-like_C"/>
</dbReference>
<sequence>MPEQQDKHAPPQSAVRVPPNSIDSEQTILGGLMLNSEAFDQISDVITAEDFYRADHRIIFEAITSLHTRGEPADVLTVFNELERSGRAEAAGGRPYLISLTTNSLGAANIRQYAQIVRDCSMLRQLISAGDQIVSSALAPNGRETKDIIDDAERLVLQINEKADRGGKGFVRINKLAANVSDVIADRYRTHSSNDVTGIPTGYRFLDLQTSGMQPGDLIIIAGRPSMGKTALALNIAEHVAFAGRASWPVAVFSMEMSGEQLAMRLICSHGRLDAQKVRRGRLDEDGEWDRFTTAVADMEKAPLYIDDTPGLNVTSLRSRARRLMTITGQLGLIVVDYLQLMSGSGRSRDENRATEISEISRGLKSLAKELRVPVIALSQLNRSVDSRPDKRPVMSDLRESGAIEQDADVIMFIYRDWVYNKDSDPTEAEVIIGKQRNGPIGTVKLTFNGKYTSFETRVEAPEGYIPDDVPREG</sequence>
<dbReference type="Proteomes" id="UP001297600">
    <property type="component" value="Unassembled WGS sequence"/>
</dbReference>
<evidence type="ECO:0000256" key="4">
    <source>
        <dbReference type="ARBA" id="ARBA00022741"/>
    </source>
</evidence>
<evidence type="ECO:0000256" key="5">
    <source>
        <dbReference type="ARBA" id="ARBA00022801"/>
    </source>
</evidence>
<comment type="catalytic activity">
    <reaction evidence="10 12">
        <text>ATP + H2O = ADP + phosphate + H(+)</text>
        <dbReference type="Rhea" id="RHEA:13065"/>
        <dbReference type="ChEBI" id="CHEBI:15377"/>
        <dbReference type="ChEBI" id="CHEBI:15378"/>
        <dbReference type="ChEBI" id="CHEBI:30616"/>
        <dbReference type="ChEBI" id="CHEBI:43474"/>
        <dbReference type="ChEBI" id="CHEBI:456216"/>
        <dbReference type="EC" id="5.6.2.3"/>
    </reaction>
</comment>
<feature type="domain" description="SF4 helicase" evidence="14">
    <location>
        <begin position="192"/>
        <end position="462"/>
    </location>
</feature>
<evidence type="ECO:0000256" key="10">
    <source>
        <dbReference type="ARBA" id="ARBA00048954"/>
    </source>
</evidence>
<keyword evidence="8 12" id="KW-0238">DNA-binding</keyword>
<evidence type="ECO:0000259" key="14">
    <source>
        <dbReference type="PROSITE" id="PS51199"/>
    </source>
</evidence>
<dbReference type="InterPro" id="IPR036185">
    <property type="entry name" value="DNA_heli_DnaB-like_N_sf"/>
</dbReference>
<dbReference type="PANTHER" id="PTHR30153:SF2">
    <property type="entry name" value="REPLICATIVE DNA HELICASE"/>
    <property type="match status" value="1"/>
</dbReference>
<dbReference type="GO" id="GO:0003678">
    <property type="term" value="F:DNA helicase activity"/>
    <property type="evidence" value="ECO:0007669"/>
    <property type="project" value="UniProtKB-EC"/>
</dbReference>
<dbReference type="SUPFAM" id="SSF48024">
    <property type="entry name" value="N-terminal domain of DnaB helicase"/>
    <property type="match status" value="1"/>
</dbReference>
<dbReference type="SMART" id="SM00382">
    <property type="entry name" value="AAA"/>
    <property type="match status" value="1"/>
</dbReference>
<dbReference type="SUPFAM" id="SSF52540">
    <property type="entry name" value="P-loop containing nucleoside triphosphate hydrolases"/>
    <property type="match status" value="1"/>
</dbReference>
<gene>
    <name evidence="15" type="primary">dnaB</name>
    <name evidence="15" type="ORF">MAF45_10410</name>
</gene>
<dbReference type="InterPro" id="IPR003593">
    <property type="entry name" value="AAA+_ATPase"/>
</dbReference>